<reference evidence="2 3" key="1">
    <citation type="submission" date="2018-03" db="EMBL/GenBank/DDBJ databases">
        <title>Non-Typhoidal Salmonella genome sequencing and assembly.</title>
        <authorList>
            <person name="Matchawe C."/>
        </authorList>
    </citation>
    <scope>NUCLEOTIDE SEQUENCE [LARGE SCALE GENOMIC DNA]</scope>
    <source>
        <strain evidence="2 3">35dea</strain>
    </source>
</reference>
<accession>A0A659RX67</accession>
<sequence length="70" mass="7241">MSGQPKRLMVMAGGTGGHVFPGLAVAHHLMAQGWQVRWLGTADRMEADLVRQLGGAGDLVGLSGGRGCGR</sequence>
<protein>
    <submittedName>
        <fullName evidence="2">UDP-N-acetylglucosamine--N-acetylmuramyl-(Pentapeptide) pyrophosphoryl-undecaprenol N-acetylglucosamine transferase</fullName>
        <ecNumber evidence="2">2.4.1.227</ecNumber>
    </submittedName>
</protein>
<dbReference type="GO" id="GO:1901137">
    <property type="term" value="P:carbohydrate derivative biosynthetic process"/>
    <property type="evidence" value="ECO:0007669"/>
    <property type="project" value="UniProtKB-ARBA"/>
</dbReference>
<proteinExistence type="predicted"/>
<evidence type="ECO:0000259" key="1">
    <source>
        <dbReference type="Pfam" id="PF03033"/>
    </source>
</evidence>
<feature type="domain" description="Glycosyltransferase family 28 N-terminal" evidence="1">
    <location>
        <begin position="9"/>
        <end position="54"/>
    </location>
</feature>
<dbReference type="SUPFAM" id="SSF53756">
    <property type="entry name" value="UDP-Glycosyltransferase/glycogen phosphorylase"/>
    <property type="match status" value="1"/>
</dbReference>
<dbReference type="GO" id="GO:0016758">
    <property type="term" value="F:hexosyltransferase activity"/>
    <property type="evidence" value="ECO:0007669"/>
    <property type="project" value="InterPro"/>
</dbReference>
<name>A0A659RX67_SALET</name>
<dbReference type="EC" id="2.4.1.227" evidence="2"/>
<gene>
    <name evidence="2" type="primary">murG</name>
    <name evidence="2" type="ORF">C9F09_00025</name>
</gene>
<dbReference type="GO" id="GO:0005975">
    <property type="term" value="P:carbohydrate metabolic process"/>
    <property type="evidence" value="ECO:0007669"/>
    <property type="project" value="InterPro"/>
</dbReference>
<dbReference type="Proteomes" id="UP000298491">
    <property type="component" value="Unassembled WGS sequence"/>
</dbReference>
<dbReference type="Gene3D" id="3.40.50.2000">
    <property type="entry name" value="Glycogen Phosphorylase B"/>
    <property type="match status" value="1"/>
</dbReference>
<evidence type="ECO:0000313" key="3">
    <source>
        <dbReference type="Proteomes" id="UP000298491"/>
    </source>
</evidence>
<feature type="non-terminal residue" evidence="2">
    <location>
        <position position="70"/>
    </location>
</feature>
<dbReference type="EMBL" id="PYKB01000005">
    <property type="protein sequence ID" value="TGD07299.1"/>
    <property type="molecule type" value="Genomic_DNA"/>
</dbReference>
<evidence type="ECO:0000313" key="2">
    <source>
        <dbReference type="EMBL" id="TGD07299.1"/>
    </source>
</evidence>
<comment type="caution">
    <text evidence="2">The sequence shown here is derived from an EMBL/GenBank/DDBJ whole genome shotgun (WGS) entry which is preliminary data.</text>
</comment>
<keyword evidence="2" id="KW-0328">Glycosyltransferase</keyword>
<dbReference type="AlphaFoldDB" id="A0A659RX67"/>
<organism evidence="2 3">
    <name type="scientific">Salmonella enterica subsp. enterica serovar Wilhelmsburg</name>
    <dbReference type="NCBI Taxonomy" id="1960126"/>
    <lineage>
        <taxon>Bacteria</taxon>
        <taxon>Pseudomonadati</taxon>
        <taxon>Pseudomonadota</taxon>
        <taxon>Gammaproteobacteria</taxon>
        <taxon>Enterobacterales</taxon>
        <taxon>Enterobacteriaceae</taxon>
        <taxon>Salmonella</taxon>
    </lineage>
</organism>
<keyword evidence="2" id="KW-0808">Transferase</keyword>
<dbReference type="Pfam" id="PF03033">
    <property type="entry name" value="Glyco_transf_28"/>
    <property type="match status" value="1"/>
</dbReference>
<dbReference type="InterPro" id="IPR004276">
    <property type="entry name" value="GlycoTrans_28_N"/>
</dbReference>